<sequence length="325" mass="35892">MMASKSFLVTKNLPEKFFKNISTKFMMDMWPHSHDITREQLLKRVAGKSGILCTLSDKIDGQLLDAAGPQLKCVSTLSVGYDHIDVDECKRRGILVGNTPDVLTDAVAELTIALLLATIRRLFEANQALREGKWLRGWGHFFMCGTMIKGSHIGLIGGSGRIGRSIIKRLRSFEPSRISYTSRTPHSFMEQEFGAHFLSMNELLAESDIIIVCCSLNDSTRHLLSAEQFCLMKSTAVVINTSRGSCIDQQALYETLKHGRIAAAGLDVMEQEPIATDDPLLALNNVVLLPHIGSAAQSTREQMIWMALDNLEAGIDGRPLVASVF</sequence>
<evidence type="ECO:0000256" key="2">
    <source>
        <dbReference type="ARBA" id="ARBA00073306"/>
    </source>
</evidence>
<feature type="domain" description="D-isomer specific 2-hydroxyacid dehydrogenase catalytic" evidence="4">
    <location>
        <begin position="8"/>
        <end position="321"/>
    </location>
</feature>
<reference evidence="6" key="1">
    <citation type="submission" date="2013-05" db="EMBL/GenBank/DDBJ databases">
        <authorList>
            <person name="Yim A.K.Y."/>
            <person name="Chan T.F."/>
            <person name="Ji K.M."/>
            <person name="Liu X.Y."/>
            <person name="Zhou J.W."/>
            <person name="Li R.Q."/>
            <person name="Yang K.Y."/>
            <person name="Li J."/>
            <person name="Li M."/>
            <person name="Law P.T.W."/>
            <person name="Wu Y.L."/>
            <person name="Cai Z.L."/>
            <person name="Qin H."/>
            <person name="Bao Y."/>
            <person name="Leung R.K.K."/>
            <person name="Ng P.K.S."/>
            <person name="Zou J."/>
            <person name="Zhong X.J."/>
            <person name="Ran P.X."/>
            <person name="Zhong N.S."/>
            <person name="Liu Z.G."/>
            <person name="Tsui S.K.W."/>
        </authorList>
    </citation>
    <scope>NUCLEOTIDE SEQUENCE</scope>
    <source>
        <strain evidence="6">Derf</strain>
        <tissue evidence="6">Whole organism</tissue>
    </source>
</reference>
<organism evidence="6 7">
    <name type="scientific">Dermatophagoides farinae</name>
    <name type="common">American house dust mite</name>
    <dbReference type="NCBI Taxonomy" id="6954"/>
    <lineage>
        <taxon>Eukaryota</taxon>
        <taxon>Metazoa</taxon>
        <taxon>Ecdysozoa</taxon>
        <taxon>Arthropoda</taxon>
        <taxon>Chelicerata</taxon>
        <taxon>Arachnida</taxon>
        <taxon>Acari</taxon>
        <taxon>Acariformes</taxon>
        <taxon>Sarcoptiformes</taxon>
        <taxon>Astigmata</taxon>
        <taxon>Psoroptidia</taxon>
        <taxon>Analgoidea</taxon>
        <taxon>Pyroglyphidae</taxon>
        <taxon>Dermatophagoidinae</taxon>
        <taxon>Dermatophagoides</taxon>
    </lineage>
</organism>
<dbReference type="FunFam" id="3.40.50.720:FF:000026">
    <property type="entry name" value="Glyoxylate/hydroxypyruvate reductase B"/>
    <property type="match status" value="1"/>
</dbReference>
<comment type="caution">
    <text evidence="6">The sequence shown here is derived from an EMBL/GenBank/DDBJ whole genome shotgun (WGS) entry which is preliminary data.</text>
</comment>
<dbReference type="PANTHER" id="PTHR10996:SF277">
    <property type="entry name" value="GLYOXYLATE REDUCTASE_HYDROXYPYRUVATE REDUCTASE"/>
    <property type="match status" value="1"/>
</dbReference>
<keyword evidence="1 3" id="KW-0560">Oxidoreductase</keyword>
<keyword evidence="7" id="KW-1185">Reference proteome</keyword>
<evidence type="ECO:0000256" key="3">
    <source>
        <dbReference type="RuleBase" id="RU003719"/>
    </source>
</evidence>
<protein>
    <recommendedName>
        <fullName evidence="2">Glyoxylate reductase/hydroxypyruvate reductase</fullName>
    </recommendedName>
</protein>
<comment type="similarity">
    <text evidence="3">Belongs to the D-isomer specific 2-hydroxyacid dehydrogenase family.</text>
</comment>
<dbReference type="SUPFAM" id="SSF52283">
    <property type="entry name" value="Formate/glycerate dehydrogenase catalytic domain-like"/>
    <property type="match status" value="1"/>
</dbReference>
<evidence type="ECO:0000259" key="5">
    <source>
        <dbReference type="Pfam" id="PF02826"/>
    </source>
</evidence>
<evidence type="ECO:0000313" key="6">
    <source>
        <dbReference type="EMBL" id="KAH9502074.1"/>
    </source>
</evidence>
<dbReference type="GO" id="GO:0008465">
    <property type="term" value="F:hydroxypyruvate reductase (NADH) activity"/>
    <property type="evidence" value="ECO:0007669"/>
    <property type="project" value="TreeGrafter"/>
</dbReference>
<reference evidence="6" key="2">
    <citation type="journal article" date="2022" name="Res Sq">
        <title>Comparative Genomics Reveals Insights into the Divergent Evolution of Astigmatic Mites and Household Pest Adaptations.</title>
        <authorList>
            <person name="Xiong Q."/>
            <person name="Wan A.T.-Y."/>
            <person name="Liu X.-Y."/>
            <person name="Fung C.S.-H."/>
            <person name="Xiao X."/>
            <person name="Malainual N."/>
            <person name="Hou J."/>
            <person name="Wang L."/>
            <person name="Wang M."/>
            <person name="Yang K."/>
            <person name="Cui Y."/>
            <person name="Leung E."/>
            <person name="Nong W."/>
            <person name="Shin S.-K."/>
            <person name="Au S."/>
            <person name="Jeong K.Y."/>
            <person name="Chew F.T."/>
            <person name="Hui J."/>
            <person name="Leung T.F."/>
            <person name="Tungtrongchitr A."/>
            <person name="Zhong N."/>
            <person name="Liu Z."/>
            <person name="Tsui S."/>
        </authorList>
    </citation>
    <scope>NUCLEOTIDE SEQUENCE</scope>
    <source>
        <strain evidence="6">Derf</strain>
        <tissue evidence="6">Whole organism</tissue>
    </source>
</reference>
<dbReference type="Proteomes" id="UP000790347">
    <property type="component" value="Unassembled WGS sequence"/>
</dbReference>
<gene>
    <name evidence="6" type="ORF">DERF_012871</name>
</gene>
<feature type="domain" description="D-isomer specific 2-hydroxyacid dehydrogenase NAD-binding" evidence="5">
    <location>
        <begin position="112"/>
        <end position="293"/>
    </location>
</feature>
<evidence type="ECO:0000259" key="4">
    <source>
        <dbReference type="Pfam" id="PF00389"/>
    </source>
</evidence>
<dbReference type="SUPFAM" id="SSF51735">
    <property type="entry name" value="NAD(P)-binding Rossmann-fold domains"/>
    <property type="match status" value="1"/>
</dbReference>
<dbReference type="GO" id="GO:0005829">
    <property type="term" value="C:cytosol"/>
    <property type="evidence" value="ECO:0007669"/>
    <property type="project" value="TreeGrafter"/>
</dbReference>
<dbReference type="EMBL" id="ASGP02000006">
    <property type="protein sequence ID" value="KAH9502074.1"/>
    <property type="molecule type" value="Genomic_DNA"/>
</dbReference>
<dbReference type="Pfam" id="PF00389">
    <property type="entry name" value="2-Hacid_dh"/>
    <property type="match status" value="1"/>
</dbReference>
<dbReference type="PANTHER" id="PTHR10996">
    <property type="entry name" value="2-HYDROXYACID DEHYDROGENASE-RELATED"/>
    <property type="match status" value="1"/>
</dbReference>
<evidence type="ECO:0000256" key="1">
    <source>
        <dbReference type="ARBA" id="ARBA00023002"/>
    </source>
</evidence>
<dbReference type="Gene3D" id="3.40.50.720">
    <property type="entry name" value="NAD(P)-binding Rossmann-like Domain"/>
    <property type="match status" value="2"/>
</dbReference>
<dbReference type="InterPro" id="IPR036291">
    <property type="entry name" value="NAD(P)-bd_dom_sf"/>
</dbReference>
<name>A0A922HQX0_DERFA</name>
<dbReference type="Pfam" id="PF02826">
    <property type="entry name" value="2-Hacid_dh_C"/>
    <property type="match status" value="1"/>
</dbReference>
<dbReference type="InterPro" id="IPR006139">
    <property type="entry name" value="D-isomer_2_OHA_DH_cat_dom"/>
</dbReference>
<dbReference type="InterPro" id="IPR006140">
    <property type="entry name" value="D-isomer_DH_NAD-bd"/>
</dbReference>
<dbReference type="GO" id="GO:0051287">
    <property type="term" value="F:NAD binding"/>
    <property type="evidence" value="ECO:0007669"/>
    <property type="project" value="InterPro"/>
</dbReference>
<dbReference type="CDD" id="cd05301">
    <property type="entry name" value="GDH"/>
    <property type="match status" value="1"/>
</dbReference>
<proteinExistence type="inferred from homology"/>
<evidence type="ECO:0000313" key="7">
    <source>
        <dbReference type="Proteomes" id="UP000790347"/>
    </source>
</evidence>
<dbReference type="InterPro" id="IPR050223">
    <property type="entry name" value="D-isomer_2-hydroxyacid_DH"/>
</dbReference>
<dbReference type="AlphaFoldDB" id="A0A922HQX0"/>
<accession>A0A922HQX0</accession>
<dbReference type="GO" id="GO:0030267">
    <property type="term" value="F:glyoxylate reductase (NADPH) activity"/>
    <property type="evidence" value="ECO:0007669"/>
    <property type="project" value="TreeGrafter"/>
</dbReference>